<keyword evidence="3 9" id="KW-0547">Nucleotide-binding</keyword>
<feature type="binding site" evidence="9">
    <location>
        <position position="244"/>
    </location>
    <ligand>
        <name>a ribonucleoside 5'-phosphate</name>
        <dbReference type="ChEBI" id="CHEBI:58043"/>
    </ligand>
</feature>
<dbReference type="GO" id="GO:0033862">
    <property type="term" value="F:UMP kinase activity"/>
    <property type="evidence" value="ECO:0007669"/>
    <property type="project" value="RHEA"/>
</dbReference>
<dbReference type="NCBIfam" id="TIGR01359">
    <property type="entry name" value="UMP_CMP_kin_fam"/>
    <property type="match status" value="1"/>
</dbReference>
<keyword evidence="7 9" id="KW-0539">Nucleus</keyword>
<comment type="function">
    <text evidence="9">Catalyzes the phosphorylation of pyrimidine nucleoside monophosphates at the expense of ATP. Plays an important role in de novo pyrimidine nucleotide biosynthesis. Has preference for UMP and dUMP as phosphate acceptors, but can also use CMP, dCMP and AMP.</text>
</comment>
<dbReference type="Gene3D" id="3.40.50.300">
    <property type="entry name" value="P-loop containing nucleotide triphosphate hydrolases"/>
    <property type="match status" value="1"/>
</dbReference>
<comment type="catalytic activity">
    <reaction evidence="8 9">
        <text>UMP + ATP = UDP + ADP</text>
        <dbReference type="Rhea" id="RHEA:24400"/>
        <dbReference type="ChEBI" id="CHEBI:30616"/>
        <dbReference type="ChEBI" id="CHEBI:57865"/>
        <dbReference type="ChEBI" id="CHEBI:58223"/>
        <dbReference type="ChEBI" id="CHEBI:456216"/>
        <dbReference type="EC" id="2.7.4.14"/>
    </reaction>
</comment>
<dbReference type="GO" id="GO:0006207">
    <property type="term" value="P:'de novo' pyrimidine nucleobase biosynthetic process"/>
    <property type="evidence" value="ECO:0007669"/>
    <property type="project" value="InterPro"/>
</dbReference>
<evidence type="ECO:0000256" key="6">
    <source>
        <dbReference type="ARBA" id="ARBA00022975"/>
    </source>
</evidence>
<proteinExistence type="inferred from homology"/>
<evidence type="ECO:0000313" key="11">
    <source>
        <dbReference type="Proteomes" id="UP000398389"/>
    </source>
</evidence>
<sequence>MLSRSSLRLLSLTGRTSATAAAPAFARAASISTIAKAGNPLASRNLAHAFVRPTAKQTIIRTSQRSYSVQTKPTPRDEGPKFRYIVLLVILGTAGFVWAEKNVRKKKPRDFNEEDYEAIKKRARIMHKKTAFTPEEALVIFVLGGPGSGKGTQCANLVRDYNFVHLSAGDLLRAEQAREGSQYGELISNYIKEGKIVPQEVTIALLRNAMRDAIIKRLDEDPDAAIEEGPVRFLIDGFPRKMDQALIFEDDVCISRFTLFFECPEEVMLKRLLKRGETSGRTDDNVESIKKRFHTFVDTSMPVIEYFDKSGKVFRIPCDQPVENVYSQVKGVLQDRLGI</sequence>
<name>A0A5E8BUL4_9ASCO</name>
<feature type="binding site" evidence="9">
    <location>
        <begin position="147"/>
        <end position="152"/>
    </location>
    <ligand>
        <name>ATP</name>
        <dbReference type="ChEBI" id="CHEBI:30616"/>
    </ligand>
</feature>
<feature type="binding site" evidence="9">
    <location>
        <position position="281"/>
    </location>
    <ligand>
        <name>a ribonucleoside 5'-phosphate</name>
        <dbReference type="ChEBI" id="CHEBI:58043"/>
    </ligand>
</feature>
<organism evidence="10 11">
    <name type="scientific">Magnusiomyces paraingens</name>
    <dbReference type="NCBI Taxonomy" id="2606893"/>
    <lineage>
        <taxon>Eukaryota</taxon>
        <taxon>Fungi</taxon>
        <taxon>Dikarya</taxon>
        <taxon>Ascomycota</taxon>
        <taxon>Saccharomycotina</taxon>
        <taxon>Dipodascomycetes</taxon>
        <taxon>Dipodascales</taxon>
        <taxon>Dipodascaceae</taxon>
        <taxon>Magnusiomyces</taxon>
    </lineage>
</organism>
<dbReference type="Pfam" id="PF00406">
    <property type="entry name" value="ADK"/>
    <property type="match status" value="1"/>
</dbReference>
<feature type="region of interest" description="NMPbind" evidence="9">
    <location>
        <begin position="167"/>
        <end position="197"/>
    </location>
</feature>
<keyword evidence="2 9" id="KW-0808">Transferase</keyword>
<dbReference type="InterPro" id="IPR033690">
    <property type="entry name" value="Adenylat_kinase_CS"/>
</dbReference>
<dbReference type="InterPro" id="IPR027417">
    <property type="entry name" value="P-loop_NTPase"/>
</dbReference>
<reference evidence="10 11" key="1">
    <citation type="submission" date="2019-09" db="EMBL/GenBank/DDBJ databases">
        <authorList>
            <person name="Brejova B."/>
        </authorList>
    </citation>
    <scope>NUCLEOTIDE SEQUENCE [LARGE SCALE GENOMIC DNA]</scope>
</reference>
<dbReference type="PROSITE" id="PS00113">
    <property type="entry name" value="ADENYLATE_KINASE"/>
    <property type="match status" value="1"/>
</dbReference>
<feature type="binding site" evidence="9">
    <location>
        <position position="292"/>
    </location>
    <ligand>
        <name>a ribonucleoside 5'-phosphate</name>
        <dbReference type="ChEBI" id="CHEBI:58043"/>
    </ligand>
</feature>
<evidence type="ECO:0000256" key="4">
    <source>
        <dbReference type="ARBA" id="ARBA00022777"/>
    </source>
</evidence>
<feature type="binding site" evidence="9">
    <location>
        <position position="173"/>
    </location>
    <ligand>
        <name>a ribonucleoside 5'-phosphate</name>
        <dbReference type="ChEBI" id="CHEBI:58043"/>
    </ligand>
</feature>
<dbReference type="InterPro" id="IPR006266">
    <property type="entry name" value="UMP_CMP_kinase"/>
</dbReference>
<dbReference type="CDD" id="cd01428">
    <property type="entry name" value="ADK"/>
    <property type="match status" value="1"/>
</dbReference>
<keyword evidence="11" id="KW-1185">Reference proteome</keyword>
<keyword evidence="5 9" id="KW-0067">ATP-binding</keyword>
<evidence type="ECO:0000256" key="2">
    <source>
        <dbReference type="ARBA" id="ARBA00022679"/>
    </source>
</evidence>
<dbReference type="EMBL" id="CABVLU010000003">
    <property type="protein sequence ID" value="VVT53087.1"/>
    <property type="molecule type" value="Genomic_DNA"/>
</dbReference>
<dbReference type="GO" id="GO:0005737">
    <property type="term" value="C:cytoplasm"/>
    <property type="evidence" value="ECO:0007669"/>
    <property type="project" value="UniProtKB-SubCell"/>
</dbReference>
<dbReference type="HAMAP" id="MF_00235">
    <property type="entry name" value="Adenylate_kinase_Adk"/>
    <property type="match status" value="1"/>
</dbReference>
<comment type="domain">
    <text evidence="9">Consists of three domains, a large central CORE domain and two small peripheral domains, NMPbind and LID, which undergo movements during catalysis. The LID domain closes over the site of phosphoryl transfer upon ATP binding. Assembling and dissambling the active center during each catalytic cycle provides an effective means to prevent ATP hydrolysis.</text>
</comment>
<comment type="cofactor">
    <cofactor evidence="9">
        <name>Mg(2+)</name>
        <dbReference type="ChEBI" id="CHEBI:18420"/>
    </cofactor>
    <text evidence="9">Binds 1 Mg(2+) ion per monomer.</text>
</comment>
<dbReference type="HAMAP" id="MF_03172">
    <property type="entry name" value="Adenylate_kinase_UMP_CMP_kin"/>
    <property type="match status" value="1"/>
</dbReference>
<dbReference type="FunFam" id="3.40.50.300:FF:000315">
    <property type="entry name" value="Adenylate kinase 1"/>
    <property type="match status" value="1"/>
</dbReference>
<keyword evidence="4 9" id="KW-0418">Kinase</keyword>
<keyword evidence="6 9" id="KW-0665">Pyrimidine biosynthesis</keyword>
<comment type="similarity">
    <text evidence="9">Belongs to the adenylate kinase family. UMP-CMP kinase subfamily.</text>
</comment>
<evidence type="ECO:0000256" key="9">
    <source>
        <dbReference type="HAMAP-Rule" id="MF_03172"/>
    </source>
</evidence>
<feature type="binding site" evidence="9">
    <location>
        <position position="275"/>
    </location>
    <ligand>
        <name>ATP</name>
        <dbReference type="ChEBI" id="CHEBI:30616"/>
    </ligand>
</feature>
<accession>A0A5E8BUL4</accession>
<feature type="binding site" evidence="9">
    <location>
        <begin position="195"/>
        <end position="197"/>
    </location>
    <ligand>
        <name>a ribonucleoside 5'-phosphate</name>
        <dbReference type="ChEBI" id="CHEBI:58043"/>
    </ligand>
</feature>
<dbReference type="GO" id="GO:0006221">
    <property type="term" value="P:pyrimidine nucleotide biosynthetic process"/>
    <property type="evidence" value="ECO:0007669"/>
    <property type="project" value="UniProtKB-UniRule"/>
</dbReference>
<dbReference type="AlphaFoldDB" id="A0A5E8BUL4"/>
<keyword evidence="1 9" id="KW-0963">Cytoplasm</keyword>
<feature type="binding site" evidence="9">
    <location>
        <position position="320"/>
    </location>
    <ligand>
        <name>ATP</name>
        <dbReference type="ChEBI" id="CHEBI:30616"/>
    </ligand>
</feature>
<dbReference type="GO" id="GO:0005634">
    <property type="term" value="C:nucleus"/>
    <property type="evidence" value="ECO:0007669"/>
    <property type="project" value="UniProtKB-SubCell"/>
</dbReference>
<evidence type="ECO:0000256" key="5">
    <source>
        <dbReference type="ARBA" id="ARBA00022840"/>
    </source>
</evidence>
<comment type="subcellular location">
    <subcellularLocation>
        <location evidence="9">Cytoplasm</location>
    </subcellularLocation>
    <subcellularLocation>
        <location evidence="9">Nucleus</location>
    </subcellularLocation>
    <text evidence="9">Predominantly cytoplasmic.</text>
</comment>
<gene>
    <name evidence="9" type="primary">URA6</name>
    <name evidence="10" type="ORF">SAPINGB_P003397</name>
</gene>
<evidence type="ECO:0000256" key="7">
    <source>
        <dbReference type="ARBA" id="ARBA00023242"/>
    </source>
</evidence>
<evidence type="ECO:0000256" key="3">
    <source>
        <dbReference type="ARBA" id="ARBA00022741"/>
    </source>
</evidence>
<evidence type="ECO:0000256" key="1">
    <source>
        <dbReference type="ARBA" id="ARBA00022490"/>
    </source>
</evidence>
<dbReference type="EC" id="2.7.4.14" evidence="9"/>
<dbReference type="PRINTS" id="PR00094">
    <property type="entry name" value="ADENYLTKNASE"/>
</dbReference>
<dbReference type="GO" id="GO:0005524">
    <property type="term" value="F:ATP binding"/>
    <property type="evidence" value="ECO:0007669"/>
    <property type="project" value="UniProtKB-KW"/>
</dbReference>
<feature type="binding site" evidence="9">
    <location>
        <begin position="237"/>
        <end position="240"/>
    </location>
    <ligand>
        <name>a ribonucleoside 5'-phosphate</name>
        <dbReference type="ChEBI" id="CHEBI:58043"/>
    </ligand>
</feature>
<comment type="subunit">
    <text evidence="9">Monomer.</text>
</comment>
<dbReference type="InterPro" id="IPR000850">
    <property type="entry name" value="Adenylat/UMP-CMP_kin"/>
</dbReference>
<dbReference type="PANTHER" id="PTHR23359">
    <property type="entry name" value="NUCLEOTIDE KINASE"/>
    <property type="match status" value="1"/>
</dbReference>
<dbReference type="Proteomes" id="UP000398389">
    <property type="component" value="Unassembled WGS sequence"/>
</dbReference>
<feature type="region of interest" description="LID" evidence="9">
    <location>
        <begin position="274"/>
        <end position="284"/>
    </location>
</feature>
<evidence type="ECO:0000256" key="8">
    <source>
        <dbReference type="ARBA" id="ARBA00048116"/>
    </source>
</evidence>
<evidence type="ECO:0000313" key="10">
    <source>
        <dbReference type="EMBL" id="VVT53087.1"/>
    </source>
</evidence>
<dbReference type="SUPFAM" id="SSF52540">
    <property type="entry name" value="P-loop containing nucleoside triphosphate hydrolases"/>
    <property type="match status" value="1"/>
</dbReference>
<protein>
    <recommendedName>
        <fullName evidence="9">Uridylate kinase</fullName>
        <shortName evidence="9">UK</shortName>
        <ecNumber evidence="9">2.7.4.14</ecNumber>
    </recommendedName>
    <alternativeName>
        <fullName evidence="9">ATP:UMP phosphotransferase</fullName>
    </alternativeName>
    <alternativeName>
        <fullName evidence="9">Deoxycytidylate kinase</fullName>
        <shortName evidence="9">CK</shortName>
        <shortName evidence="9">dCMP kinase</shortName>
    </alternativeName>
    <alternativeName>
        <fullName evidence="9">Uridine monophosphate kinase</fullName>
        <shortName evidence="9">UMP kinase</shortName>
        <shortName evidence="9">UMPK</shortName>
    </alternativeName>
</protein>
<dbReference type="OrthoDB" id="442176at2759"/>